<evidence type="ECO:0000256" key="1">
    <source>
        <dbReference type="ARBA" id="ARBA00022603"/>
    </source>
</evidence>
<dbReference type="PANTHER" id="PTHR43712">
    <property type="entry name" value="PUTATIVE (AFU_ORTHOLOGUE AFUA_4G14580)-RELATED"/>
    <property type="match status" value="1"/>
</dbReference>
<reference evidence="5 6" key="1">
    <citation type="submission" date="2019-04" db="EMBL/GenBank/DDBJ databases">
        <title>Friends and foes A comparative genomics study of 23 Aspergillus species from section Flavi.</title>
        <authorList>
            <consortium name="DOE Joint Genome Institute"/>
            <person name="Kjaerbolling I."/>
            <person name="Vesth T."/>
            <person name="Frisvad J.C."/>
            <person name="Nybo J.L."/>
            <person name="Theobald S."/>
            <person name="Kildgaard S."/>
            <person name="Isbrandt T."/>
            <person name="Kuo A."/>
            <person name="Sato A."/>
            <person name="Lyhne E.K."/>
            <person name="Kogle M.E."/>
            <person name="Wiebenga A."/>
            <person name="Kun R.S."/>
            <person name="Lubbers R.J."/>
            <person name="Makela M.R."/>
            <person name="Barry K."/>
            <person name="Chovatia M."/>
            <person name="Clum A."/>
            <person name="Daum C."/>
            <person name="Haridas S."/>
            <person name="He G."/>
            <person name="LaButti K."/>
            <person name="Lipzen A."/>
            <person name="Mondo S."/>
            <person name="Riley R."/>
            <person name="Salamov A."/>
            <person name="Simmons B.A."/>
            <person name="Magnuson J.K."/>
            <person name="Henrissat B."/>
            <person name="Mortensen U.H."/>
            <person name="Larsen T.O."/>
            <person name="Devries R.P."/>
            <person name="Grigoriev I.V."/>
            <person name="Machida M."/>
            <person name="Baker S.E."/>
            <person name="Andersen M.R."/>
        </authorList>
    </citation>
    <scope>NUCLEOTIDE SEQUENCE [LARGE SCALE GENOMIC DNA]</scope>
    <source>
        <strain evidence="5 6">IBT 18842</strain>
    </source>
</reference>
<dbReference type="InterPro" id="IPR001077">
    <property type="entry name" value="COMT_C"/>
</dbReference>
<evidence type="ECO:0000256" key="3">
    <source>
        <dbReference type="ARBA" id="ARBA00022691"/>
    </source>
</evidence>
<gene>
    <name evidence="5" type="ORF">BDV25DRAFT_135707</name>
</gene>
<dbReference type="InterPro" id="IPR029063">
    <property type="entry name" value="SAM-dependent_MTases_sf"/>
</dbReference>
<keyword evidence="6" id="KW-1185">Reference proteome</keyword>
<dbReference type="PANTHER" id="PTHR43712:SF1">
    <property type="entry name" value="HYPOTHETICAL O-METHYLTRANSFERASE (EUROFUNG)-RELATED"/>
    <property type="match status" value="1"/>
</dbReference>
<organism evidence="5 6">
    <name type="scientific">Aspergillus avenaceus</name>
    <dbReference type="NCBI Taxonomy" id="36643"/>
    <lineage>
        <taxon>Eukaryota</taxon>
        <taxon>Fungi</taxon>
        <taxon>Dikarya</taxon>
        <taxon>Ascomycota</taxon>
        <taxon>Pezizomycotina</taxon>
        <taxon>Eurotiomycetes</taxon>
        <taxon>Eurotiomycetidae</taxon>
        <taxon>Eurotiales</taxon>
        <taxon>Aspergillaceae</taxon>
        <taxon>Aspergillus</taxon>
        <taxon>Aspergillus subgen. Circumdati</taxon>
    </lineage>
</organism>
<keyword evidence="2 5" id="KW-0808">Transferase</keyword>
<evidence type="ECO:0000259" key="4">
    <source>
        <dbReference type="Pfam" id="PF00891"/>
    </source>
</evidence>
<protein>
    <submittedName>
        <fullName evidence="5">S-adenosyl-L-methionine-dependent methyltransferase</fullName>
    </submittedName>
</protein>
<sequence length="357" mass="40348">MSLARRAATALESPFDVFQRIIFTALPIVAVRTCQEHNVLLHLVEDARKNHPATRITDLVEKTGLSKSTLQTLLDYMGTLSFVIRLSLDEFKPSPLTEMLLSPLFIDGIRFYHDMVTHAFLGLNGALSKRDDNITAFGLAHNTPGGPYDWFETDPVLKHAFETYMKEEYKTLPGWLDAVDFPEGFAQDMTSDTPVFVDVGGGIGQQCGYLFDKYPDLKGRIILQDLPSVIPDAITSPRVERMCYDYFTEQPVKGARANYFRQVLHNNNPDACVRILRSFLPAMDPSSVLLIHEKVLADHETPPEYTAGLSMTMLAMFNNHERRESEWRSFLDEAGFKVRAIKTFTDFGDSIIEAVKK</sequence>
<dbReference type="EMBL" id="ML742028">
    <property type="protein sequence ID" value="KAE8154536.1"/>
    <property type="molecule type" value="Genomic_DNA"/>
</dbReference>
<evidence type="ECO:0000256" key="2">
    <source>
        <dbReference type="ARBA" id="ARBA00022679"/>
    </source>
</evidence>
<dbReference type="Proteomes" id="UP000325780">
    <property type="component" value="Unassembled WGS sequence"/>
</dbReference>
<dbReference type="Gene3D" id="3.40.50.150">
    <property type="entry name" value="Vaccinia Virus protein VP39"/>
    <property type="match status" value="1"/>
</dbReference>
<feature type="domain" description="O-methyltransferase C-terminal" evidence="4">
    <location>
        <begin position="191"/>
        <end position="337"/>
    </location>
</feature>
<evidence type="ECO:0000313" key="5">
    <source>
        <dbReference type="EMBL" id="KAE8154536.1"/>
    </source>
</evidence>
<dbReference type="GO" id="GO:0032259">
    <property type="term" value="P:methylation"/>
    <property type="evidence" value="ECO:0007669"/>
    <property type="project" value="UniProtKB-KW"/>
</dbReference>
<dbReference type="Pfam" id="PF00891">
    <property type="entry name" value="Methyltransf_2"/>
    <property type="match status" value="1"/>
</dbReference>
<dbReference type="OrthoDB" id="2410195at2759"/>
<keyword evidence="1 5" id="KW-0489">Methyltransferase</keyword>
<dbReference type="InterPro" id="IPR016461">
    <property type="entry name" value="COMT-like"/>
</dbReference>
<dbReference type="AlphaFoldDB" id="A0A5N6U7F7"/>
<dbReference type="PROSITE" id="PS51683">
    <property type="entry name" value="SAM_OMT_II"/>
    <property type="match status" value="1"/>
</dbReference>
<dbReference type="SUPFAM" id="SSF46785">
    <property type="entry name" value="Winged helix' DNA-binding domain"/>
    <property type="match status" value="1"/>
</dbReference>
<evidence type="ECO:0000313" key="6">
    <source>
        <dbReference type="Proteomes" id="UP000325780"/>
    </source>
</evidence>
<dbReference type="GO" id="GO:0044550">
    <property type="term" value="P:secondary metabolite biosynthetic process"/>
    <property type="evidence" value="ECO:0007669"/>
    <property type="project" value="UniProtKB-ARBA"/>
</dbReference>
<dbReference type="GO" id="GO:0008171">
    <property type="term" value="F:O-methyltransferase activity"/>
    <property type="evidence" value="ECO:0007669"/>
    <property type="project" value="InterPro"/>
</dbReference>
<dbReference type="InterPro" id="IPR036390">
    <property type="entry name" value="WH_DNA-bd_sf"/>
</dbReference>
<accession>A0A5N6U7F7</accession>
<proteinExistence type="predicted"/>
<name>A0A5N6U7F7_ASPAV</name>
<dbReference type="SUPFAM" id="SSF53335">
    <property type="entry name" value="S-adenosyl-L-methionine-dependent methyltransferases"/>
    <property type="match status" value="1"/>
</dbReference>
<keyword evidence="3" id="KW-0949">S-adenosyl-L-methionine</keyword>